<dbReference type="EMBL" id="JAEPES010000001">
    <property type="protein sequence ID" value="MBK4346253.1"/>
    <property type="molecule type" value="Genomic_DNA"/>
</dbReference>
<dbReference type="PANTHER" id="PTHR34351:SF1">
    <property type="entry name" value="SLR1927 PROTEIN"/>
    <property type="match status" value="1"/>
</dbReference>
<comment type="caution">
    <text evidence="3">The sequence shown here is derived from an EMBL/GenBank/DDBJ whole genome shotgun (WGS) entry which is preliminary data.</text>
</comment>
<reference evidence="3" key="1">
    <citation type="submission" date="2021-01" db="EMBL/GenBank/DDBJ databases">
        <title>Lacisediminihabitans sp. nov. strain G11-30, isolated from Antarctic Soil.</title>
        <authorList>
            <person name="Li J."/>
        </authorList>
    </citation>
    <scope>NUCLEOTIDE SEQUENCE</scope>
    <source>
        <strain evidence="3">G11-30</strain>
    </source>
</reference>
<dbReference type="Pfam" id="PF01882">
    <property type="entry name" value="DUF58"/>
    <property type="match status" value="1"/>
</dbReference>
<dbReference type="InterPro" id="IPR002881">
    <property type="entry name" value="DUF58"/>
</dbReference>
<sequence>MTTAPARRPSQSLIAVRQLRRAIADAGRALGSLARRGGAFAWRYLGPVLASISMVGRLTLGAAIVSFLISIILGWVEFTFLGATLLGGLLVAACFSFGRATYAVTIELNPRRVTAGERALGRMLVVNTGQRPVIPTRMELPVGAGVAEFSIPRLAPGAESEELFAMPTHRRALILAGPAISVRGDQLGLIRRTVKWTDQVELFVHPKTTRLMATAPGLVRDLEGQTSTVITDSDLAFHALRSYEPGDDIRNVHWRTSARTGMLMVRQYTETRRSQLLLMQSAETTHYASEDEFELAISVMASIGCQVIREKTSLHVIWEEARLRSRSMTSLLDDSCRIAPTTDAFPNLREFVRSTTRALPVPSLVILVVGSQAPTTEIRSVSTLYGSDTVMIAVRIDLDAPAGLSKIGNTVVATVGKLSDLPALLDRTGR</sequence>
<evidence type="ECO:0000313" key="4">
    <source>
        <dbReference type="Proteomes" id="UP000636458"/>
    </source>
</evidence>
<gene>
    <name evidence="3" type="ORF">IV501_01270</name>
</gene>
<protein>
    <submittedName>
        <fullName evidence="3">DUF58 domain-containing protein</fullName>
    </submittedName>
</protein>
<evidence type="ECO:0000256" key="1">
    <source>
        <dbReference type="SAM" id="Phobius"/>
    </source>
</evidence>
<dbReference type="PANTHER" id="PTHR34351">
    <property type="entry name" value="SLR1927 PROTEIN-RELATED"/>
    <property type="match status" value="1"/>
</dbReference>
<evidence type="ECO:0000259" key="2">
    <source>
        <dbReference type="Pfam" id="PF01882"/>
    </source>
</evidence>
<feature type="transmembrane region" description="Helical" evidence="1">
    <location>
        <begin position="78"/>
        <end position="102"/>
    </location>
</feature>
<dbReference type="Proteomes" id="UP000636458">
    <property type="component" value="Unassembled WGS sequence"/>
</dbReference>
<keyword evidence="1" id="KW-0812">Transmembrane</keyword>
<dbReference type="RefSeq" id="WP_200554604.1">
    <property type="nucleotide sequence ID" value="NZ_JAEPES010000001.1"/>
</dbReference>
<name>A0A934SNL4_9MICO</name>
<proteinExistence type="predicted"/>
<keyword evidence="1" id="KW-1133">Transmembrane helix</keyword>
<keyword evidence="1" id="KW-0472">Membrane</keyword>
<dbReference type="AlphaFoldDB" id="A0A934SNL4"/>
<accession>A0A934SNL4</accession>
<feature type="domain" description="DUF58" evidence="2">
    <location>
        <begin position="240"/>
        <end position="312"/>
    </location>
</feature>
<organism evidence="3 4">
    <name type="scientific">Lacisediminihabitans changchengi</name>
    <dbReference type="NCBI Taxonomy" id="2787634"/>
    <lineage>
        <taxon>Bacteria</taxon>
        <taxon>Bacillati</taxon>
        <taxon>Actinomycetota</taxon>
        <taxon>Actinomycetes</taxon>
        <taxon>Micrococcales</taxon>
        <taxon>Microbacteriaceae</taxon>
        <taxon>Lacisediminihabitans</taxon>
    </lineage>
</organism>
<feature type="transmembrane region" description="Helical" evidence="1">
    <location>
        <begin position="44"/>
        <end position="72"/>
    </location>
</feature>
<keyword evidence="4" id="KW-1185">Reference proteome</keyword>
<evidence type="ECO:0000313" key="3">
    <source>
        <dbReference type="EMBL" id="MBK4346253.1"/>
    </source>
</evidence>